<name>A0AAE9EZT6_CAEBR</name>
<proteinExistence type="predicted"/>
<protein>
    <submittedName>
        <fullName evidence="1">Uncharacterized protein</fullName>
    </submittedName>
</protein>
<evidence type="ECO:0000313" key="2">
    <source>
        <dbReference type="Proteomes" id="UP000829354"/>
    </source>
</evidence>
<dbReference type="Proteomes" id="UP000829354">
    <property type="component" value="Chromosome V"/>
</dbReference>
<reference evidence="1 2" key="1">
    <citation type="submission" date="2022-04" db="EMBL/GenBank/DDBJ databases">
        <title>Chromosome-level reference genomes for two strains of Caenorhabditis briggsae: an improved platform for comparative genomics.</title>
        <authorList>
            <person name="Stevens L."/>
            <person name="Andersen E."/>
        </authorList>
    </citation>
    <scope>NUCLEOTIDE SEQUENCE [LARGE SCALE GENOMIC DNA]</scope>
    <source>
        <strain evidence="1">VX34</strain>
        <tissue evidence="1">Whole-organism</tissue>
    </source>
</reference>
<organism evidence="1 2">
    <name type="scientific">Caenorhabditis briggsae</name>
    <dbReference type="NCBI Taxonomy" id="6238"/>
    <lineage>
        <taxon>Eukaryota</taxon>
        <taxon>Metazoa</taxon>
        <taxon>Ecdysozoa</taxon>
        <taxon>Nematoda</taxon>
        <taxon>Chromadorea</taxon>
        <taxon>Rhabditida</taxon>
        <taxon>Rhabditina</taxon>
        <taxon>Rhabditomorpha</taxon>
        <taxon>Rhabditoidea</taxon>
        <taxon>Rhabditidae</taxon>
        <taxon>Peloderinae</taxon>
        <taxon>Caenorhabditis</taxon>
    </lineage>
</organism>
<dbReference type="AlphaFoldDB" id="A0AAE9EZT6"/>
<accession>A0AAE9EZT6</accession>
<keyword evidence="2" id="KW-1185">Reference proteome</keyword>
<gene>
    <name evidence="1" type="ORF">L5515_006124</name>
</gene>
<sequence>MECANKPMAVIFDTQFLENVLTTYSDYLSLSVISFGPLGELSNDSPVYQVQHVNFLHKWISNEAYHDLETMSTVIENVIDGDMVRQAIEFEDYDLDEPEKRPTEVVIDMP</sequence>
<dbReference type="EMBL" id="CP092624">
    <property type="protein sequence ID" value="UMM32259.1"/>
    <property type="molecule type" value="Genomic_DNA"/>
</dbReference>
<evidence type="ECO:0000313" key="1">
    <source>
        <dbReference type="EMBL" id="UMM32259.1"/>
    </source>
</evidence>